<evidence type="ECO:0000313" key="6">
    <source>
        <dbReference type="Proteomes" id="UP000694941"/>
    </source>
</evidence>
<dbReference type="GeneID" id="106462842"/>
<proteinExistence type="predicted"/>
<dbReference type="InterPro" id="IPR027267">
    <property type="entry name" value="AH/BAR_dom_sf"/>
</dbReference>
<dbReference type="InterPro" id="IPR036028">
    <property type="entry name" value="SH3-like_dom_sf"/>
</dbReference>
<dbReference type="PANTHER" id="PTHR23065">
    <property type="entry name" value="PROLINE-SERINE-THREONINE PHOSPHATASE INTERACTING PROTEIN 1"/>
    <property type="match status" value="1"/>
</dbReference>
<reference evidence="7" key="1">
    <citation type="submission" date="2025-08" db="UniProtKB">
        <authorList>
            <consortium name="RefSeq"/>
        </authorList>
    </citation>
    <scope>IDENTIFICATION</scope>
    <source>
        <tissue evidence="7">Muscle</tissue>
    </source>
</reference>
<dbReference type="InterPro" id="IPR001452">
    <property type="entry name" value="SH3_domain"/>
</dbReference>
<dbReference type="CDD" id="cd00174">
    <property type="entry name" value="SH3"/>
    <property type="match status" value="1"/>
</dbReference>
<dbReference type="PROSITE" id="PS51741">
    <property type="entry name" value="F_BAR"/>
    <property type="match status" value="1"/>
</dbReference>
<dbReference type="SMART" id="SM00326">
    <property type="entry name" value="SH3"/>
    <property type="match status" value="1"/>
</dbReference>
<feature type="domain" description="SH3" evidence="4">
    <location>
        <begin position="340"/>
        <end position="400"/>
    </location>
</feature>
<dbReference type="InterPro" id="IPR031160">
    <property type="entry name" value="F_BAR_dom"/>
</dbReference>
<dbReference type="SUPFAM" id="SSF50044">
    <property type="entry name" value="SH3-domain"/>
    <property type="match status" value="1"/>
</dbReference>
<evidence type="ECO:0000256" key="3">
    <source>
        <dbReference type="PROSITE-ProRule" id="PRU01077"/>
    </source>
</evidence>
<dbReference type="SUPFAM" id="SSF103657">
    <property type="entry name" value="BAR/IMD domain-like"/>
    <property type="match status" value="1"/>
</dbReference>
<gene>
    <name evidence="7" type="primary">LOC106462842</name>
</gene>
<dbReference type="InterPro" id="IPR001060">
    <property type="entry name" value="FCH_dom"/>
</dbReference>
<keyword evidence="6" id="KW-1185">Reference proteome</keyword>
<sequence length="406" mass="47763">MTTEETMRFADHFWNTDICDFTGFEIICQRLQKGRRFVKDYAEFLKQRAQAEEAYGNSLVKVAKSAGGRYEIGTLRQAWEVILNQTELVGLTYLNNAHQLNKEKTRILEFVENLNKRSKDRACQTREANNVKRQKYKQLQEEKRTYYMRCRESASYSDYLKEETEKQNSQQKEFEMIVQKHKNAVQMMSDAKDTYCKNLESFEEYCKEWEKKMEDTCESFKEIKKGLENIVAATDLDLFIRQKQTGTVRPETFRFQPYEDQENFEAAGSPSTFLKLKILSMRKFLSLSPKQSLSDVNKEGNSSNTTEVFPTSKPIDMTDCLMAINNEYESFDLEEESKPTDGQFFRVLYEYKSENESVISVLEKDVVRLLRKENNEWWEVETKDGRQGYFPANYLEPSICSPTEET</sequence>
<accession>A0ABM1SQN8</accession>
<dbReference type="Proteomes" id="UP000694941">
    <property type="component" value="Unplaced"/>
</dbReference>
<dbReference type="Pfam" id="PF00611">
    <property type="entry name" value="FCH"/>
    <property type="match status" value="1"/>
</dbReference>
<dbReference type="PANTHER" id="PTHR23065:SF61">
    <property type="entry name" value="PROLINE-SERINE-THREONINE PHOSPHATASE-INTERACTING PROTEIN 2-LIKE"/>
    <property type="match status" value="1"/>
</dbReference>
<evidence type="ECO:0000256" key="1">
    <source>
        <dbReference type="ARBA" id="ARBA00022443"/>
    </source>
</evidence>
<dbReference type="SMART" id="SM00055">
    <property type="entry name" value="FCH"/>
    <property type="match status" value="1"/>
</dbReference>
<dbReference type="RefSeq" id="XP_022245944.1">
    <property type="nucleotide sequence ID" value="XM_022390236.1"/>
</dbReference>
<protein>
    <submittedName>
        <fullName evidence="7">Proline-serine-threonine phosphatase-interacting protein 1-like isoform X2</fullName>
    </submittedName>
</protein>
<dbReference type="Gene3D" id="1.20.1270.60">
    <property type="entry name" value="Arfaptin homology (AH) domain/BAR domain"/>
    <property type="match status" value="1"/>
</dbReference>
<evidence type="ECO:0000259" key="4">
    <source>
        <dbReference type="PROSITE" id="PS50002"/>
    </source>
</evidence>
<name>A0ABM1SQN8_LIMPO</name>
<organism evidence="6 7">
    <name type="scientific">Limulus polyphemus</name>
    <name type="common">Atlantic horseshoe crab</name>
    <dbReference type="NCBI Taxonomy" id="6850"/>
    <lineage>
        <taxon>Eukaryota</taxon>
        <taxon>Metazoa</taxon>
        <taxon>Ecdysozoa</taxon>
        <taxon>Arthropoda</taxon>
        <taxon>Chelicerata</taxon>
        <taxon>Merostomata</taxon>
        <taxon>Xiphosura</taxon>
        <taxon>Limulidae</taxon>
        <taxon>Limulus</taxon>
    </lineage>
</organism>
<keyword evidence="1 2" id="KW-0728">SH3 domain</keyword>
<evidence type="ECO:0000313" key="7">
    <source>
        <dbReference type="RefSeq" id="XP_022245944.1"/>
    </source>
</evidence>
<keyword evidence="3" id="KW-0175">Coiled coil</keyword>
<dbReference type="Pfam" id="PF07653">
    <property type="entry name" value="SH3_2"/>
    <property type="match status" value="1"/>
</dbReference>
<dbReference type="PROSITE" id="PS50002">
    <property type="entry name" value="SH3"/>
    <property type="match status" value="1"/>
</dbReference>
<evidence type="ECO:0000256" key="2">
    <source>
        <dbReference type="PROSITE-ProRule" id="PRU00192"/>
    </source>
</evidence>
<evidence type="ECO:0000259" key="5">
    <source>
        <dbReference type="PROSITE" id="PS51741"/>
    </source>
</evidence>
<dbReference type="Gene3D" id="2.30.30.40">
    <property type="entry name" value="SH3 Domains"/>
    <property type="match status" value="1"/>
</dbReference>
<feature type="domain" description="F-BAR" evidence="5">
    <location>
        <begin position="7"/>
        <end position="269"/>
    </location>
</feature>